<dbReference type="AlphaFoldDB" id="A0A6P6RPU8"/>
<feature type="compositionally biased region" description="Polar residues" evidence="1">
    <location>
        <begin position="156"/>
        <end position="165"/>
    </location>
</feature>
<dbReference type="OrthoDB" id="345906at2759"/>
<gene>
    <name evidence="3" type="primary">LOC34622074</name>
</gene>
<dbReference type="GeneID" id="34622074"/>
<evidence type="ECO:0000256" key="1">
    <source>
        <dbReference type="SAM" id="MobiDB-lite"/>
    </source>
</evidence>
<dbReference type="RefSeq" id="XP_026189851.1">
    <property type="nucleotide sequence ID" value="XM_026334066.1"/>
</dbReference>
<evidence type="ECO:0000313" key="2">
    <source>
        <dbReference type="Proteomes" id="UP000515125"/>
    </source>
</evidence>
<reference evidence="3" key="1">
    <citation type="submission" date="2025-08" db="UniProtKB">
        <authorList>
            <consortium name="RefSeq"/>
        </authorList>
    </citation>
    <scope>IDENTIFICATION</scope>
</reference>
<protein>
    <submittedName>
        <fullName evidence="3">Uncharacterized protein LOC34622074</fullName>
    </submittedName>
</protein>
<evidence type="ECO:0000313" key="3">
    <source>
        <dbReference type="RefSeq" id="XP_026189851.1"/>
    </source>
</evidence>
<name>A0A6P6RPU8_9EIME</name>
<feature type="region of interest" description="Disordered" evidence="1">
    <location>
        <begin position="54"/>
        <end position="93"/>
    </location>
</feature>
<feature type="compositionally biased region" description="Low complexity" evidence="1">
    <location>
        <begin position="135"/>
        <end position="155"/>
    </location>
</feature>
<accession>A0A6P6RPU8</accession>
<feature type="compositionally biased region" description="Polar residues" evidence="1">
    <location>
        <begin position="60"/>
        <end position="75"/>
    </location>
</feature>
<organism evidence="2 3">
    <name type="scientific">Cyclospora cayetanensis</name>
    <dbReference type="NCBI Taxonomy" id="88456"/>
    <lineage>
        <taxon>Eukaryota</taxon>
        <taxon>Sar</taxon>
        <taxon>Alveolata</taxon>
        <taxon>Apicomplexa</taxon>
        <taxon>Conoidasida</taxon>
        <taxon>Coccidia</taxon>
        <taxon>Eucoccidiorida</taxon>
        <taxon>Eimeriorina</taxon>
        <taxon>Eimeriidae</taxon>
        <taxon>Cyclospora</taxon>
    </lineage>
</organism>
<sequence>MHTALRETWLATLATIIPGREGRSTINELVQFRYPLLSHSHPPVTPCLVDVAAKRPPKGKNSQSQEHPNRQQSTAEPIDSVVYDDGRPVNSIGNLLPKQTEPCIRNPHCSRFSHPFDCSLVCRLKMNQQSSDMRAAGSSSPSAHSADSSPSQISPRNTGQGSVPQVTYPLDTARSIPESRPARLILPPHDFASAENASGMASQHSPQADFMHYYSAQRHQQHYQGVPLYDSSDNTLPIKKKALFSAPSSSGASNTHETGLGIPYSSGAWRGTKPVTTTPTKISLPQNAYPLPQPLLENKLPREQLFLESYNQTDHAGAVATCRLERVPLPMLEKVPGGPTPCRMRVDGPLVRVRLPHLPEVDGDIKRFCQRVMMAISGAADDCRRLVSPCTELRLPKLNCYAPQPTAIQECKECGYKGHYCPECGSGQKAGDIPLVGAAYARIQPSRGILVPQEGYLERCMRWHWSLFEEVGSAIDQEILCDRTGGLFREFGEFVDNLVAEGIHAVSFGFAGLFSAIPGRSRTIVEGYPMYEPEPKFIRKERPTSATGSACVDHVNAFLDACLTNPSSFPLELQPPPVPDTQKTGNWLIDSANAALDYCLQDRTPPPLPPLKKKICPIEMLIPPCCRERPSVPPPSPKQPMCPLFEHCMGKGRNCPHCHQAIRPSGGKCPKEDVGGCQIQLCPMQEPEIAVFPTGPALVYPYTEDAFDVRDKSGLVEVLDDSADGTPCRHITVLSEPVKNY</sequence>
<feature type="region of interest" description="Disordered" evidence="1">
    <location>
        <begin position="132"/>
        <end position="167"/>
    </location>
</feature>
<keyword evidence="2" id="KW-1185">Reference proteome</keyword>
<dbReference type="Proteomes" id="UP000515125">
    <property type="component" value="Unplaced"/>
</dbReference>
<proteinExistence type="predicted"/>